<evidence type="ECO:0000256" key="2">
    <source>
        <dbReference type="ARBA" id="ARBA00022729"/>
    </source>
</evidence>
<keyword evidence="5" id="KW-0449">Lipoprotein</keyword>
<dbReference type="InterPro" id="IPR006311">
    <property type="entry name" value="TAT_signal"/>
</dbReference>
<keyword evidence="2" id="KW-0732">Signal</keyword>
<organism evidence="7">
    <name type="scientific">uncultured Chloroflexia bacterium</name>
    <dbReference type="NCBI Taxonomy" id="1672391"/>
    <lineage>
        <taxon>Bacteria</taxon>
        <taxon>Bacillati</taxon>
        <taxon>Chloroflexota</taxon>
        <taxon>Chloroflexia</taxon>
        <taxon>environmental samples</taxon>
    </lineage>
</organism>
<dbReference type="PROSITE" id="PS51257">
    <property type="entry name" value="PROKAR_LIPOPROTEIN"/>
    <property type="match status" value="1"/>
</dbReference>
<feature type="compositionally biased region" description="Pro residues" evidence="6">
    <location>
        <begin position="59"/>
        <end position="68"/>
    </location>
</feature>
<reference evidence="7" key="1">
    <citation type="submission" date="2020-02" db="EMBL/GenBank/DDBJ databases">
        <authorList>
            <person name="Meier V. D."/>
        </authorList>
    </citation>
    <scope>NUCLEOTIDE SEQUENCE</scope>
    <source>
        <strain evidence="7">AVDCRST_MAG93</strain>
    </source>
</reference>
<dbReference type="InterPro" id="IPR006059">
    <property type="entry name" value="SBP"/>
</dbReference>
<dbReference type="PANTHER" id="PTHR43649">
    <property type="entry name" value="ARABINOSE-BINDING PROTEIN-RELATED"/>
    <property type="match status" value="1"/>
</dbReference>
<evidence type="ECO:0000256" key="4">
    <source>
        <dbReference type="ARBA" id="ARBA00023139"/>
    </source>
</evidence>
<dbReference type="Gene3D" id="3.40.190.10">
    <property type="entry name" value="Periplasmic binding protein-like II"/>
    <property type="match status" value="1"/>
</dbReference>
<sequence>MKSDEKNRRLSRRDWLRTTAQGATLLGLAACGGAAPSAEQPAAPTTVAGGQAAATTAPAPEPTAPPAAPAITNIQFITPGALGLERTMYENFVYKFQEANPNIKAKVSFEAWTDYMTKLPTMLAGGAIPDVIHQHMSIVQDYAAKGVLTDLTTFMKQDNVNPDDYIPALFDAFSNDGKVWAIPKDSAAWGIYYNKTMFDEAGVPYPKDDWTLQDFQQTALQMTRDANGNAAGGTGFDAENIKQWGWNWMEPTPTASESARAFVLANGSDWYNEDYTETLLTEPKVLDVLKMWHQMRCEQHSIPTPSQAQGQGDPFRAGLTAMTVGFHTVDFFSREEKVKFDYDVTYFPKGEGGQYVMVGASGWAIPAQAKNKDAGWELVKFLTSKEVQTSIGEQKRWGVSQKDAIDIIVPENTPAKNFAKVHTDPLKGSSDRKVAAFKFPPNQSRIKEIYATEFDAVWSCTSDDIEGAAARVKEQVDALLKENKS</sequence>
<keyword evidence="1" id="KW-1003">Cell membrane</keyword>
<dbReference type="Pfam" id="PF01547">
    <property type="entry name" value="SBP_bac_1"/>
    <property type="match status" value="1"/>
</dbReference>
<gene>
    <name evidence="7" type="ORF">AVDCRST_MAG93-3324</name>
</gene>
<dbReference type="EMBL" id="CADCTR010001136">
    <property type="protein sequence ID" value="CAA9283090.1"/>
    <property type="molecule type" value="Genomic_DNA"/>
</dbReference>
<dbReference type="CDD" id="cd13585">
    <property type="entry name" value="PBP2_TMBP_like"/>
    <property type="match status" value="1"/>
</dbReference>
<proteinExistence type="predicted"/>
<keyword evidence="4" id="KW-0564">Palmitate</keyword>
<dbReference type="PANTHER" id="PTHR43649:SF33">
    <property type="entry name" value="POLYGALACTURONAN_RHAMNOGALACTURONAN-BINDING PROTEIN YTCQ"/>
    <property type="match status" value="1"/>
</dbReference>
<evidence type="ECO:0000256" key="1">
    <source>
        <dbReference type="ARBA" id="ARBA00022475"/>
    </source>
</evidence>
<evidence type="ECO:0000256" key="3">
    <source>
        <dbReference type="ARBA" id="ARBA00023136"/>
    </source>
</evidence>
<protein>
    <submittedName>
        <fullName evidence="7">N-Acetyl-D-glucosamine ABC transport system, sugar-binding protein</fullName>
    </submittedName>
</protein>
<dbReference type="SUPFAM" id="SSF53850">
    <property type="entry name" value="Periplasmic binding protein-like II"/>
    <property type="match status" value="1"/>
</dbReference>
<name>A0A6J4JN91_9CHLR</name>
<accession>A0A6J4JN91</accession>
<evidence type="ECO:0000313" key="7">
    <source>
        <dbReference type="EMBL" id="CAA9283090.1"/>
    </source>
</evidence>
<keyword evidence="3" id="KW-0472">Membrane</keyword>
<feature type="region of interest" description="Disordered" evidence="6">
    <location>
        <begin position="34"/>
        <end position="68"/>
    </location>
</feature>
<dbReference type="AlphaFoldDB" id="A0A6J4JN91"/>
<evidence type="ECO:0000256" key="6">
    <source>
        <dbReference type="SAM" id="MobiDB-lite"/>
    </source>
</evidence>
<dbReference type="InterPro" id="IPR050490">
    <property type="entry name" value="Bact_solute-bd_prot1"/>
</dbReference>
<dbReference type="PROSITE" id="PS51318">
    <property type="entry name" value="TAT"/>
    <property type="match status" value="1"/>
</dbReference>
<evidence type="ECO:0000256" key="5">
    <source>
        <dbReference type="ARBA" id="ARBA00023288"/>
    </source>
</evidence>
<feature type="compositionally biased region" description="Low complexity" evidence="6">
    <location>
        <begin position="34"/>
        <end position="58"/>
    </location>
</feature>